<comment type="caution">
    <text evidence="2">The sequence shown here is derived from an EMBL/GenBank/DDBJ whole genome shotgun (WGS) entry which is preliminary data.</text>
</comment>
<evidence type="ECO:0000259" key="1">
    <source>
        <dbReference type="Pfam" id="PF01370"/>
    </source>
</evidence>
<dbReference type="EMBL" id="JAGEPF010000041">
    <property type="protein sequence ID" value="MBO2465028.1"/>
    <property type="molecule type" value="Genomic_DNA"/>
</dbReference>
<evidence type="ECO:0000313" key="3">
    <source>
        <dbReference type="Proteomes" id="UP000680206"/>
    </source>
</evidence>
<evidence type="ECO:0000313" key="2">
    <source>
        <dbReference type="EMBL" id="MBO2465028.1"/>
    </source>
</evidence>
<dbReference type="Pfam" id="PF01370">
    <property type="entry name" value="Epimerase"/>
    <property type="match status" value="1"/>
</dbReference>
<organism evidence="2 3">
    <name type="scientific">Actinomadura violacea</name>
    <dbReference type="NCBI Taxonomy" id="2819934"/>
    <lineage>
        <taxon>Bacteria</taxon>
        <taxon>Bacillati</taxon>
        <taxon>Actinomycetota</taxon>
        <taxon>Actinomycetes</taxon>
        <taxon>Streptosporangiales</taxon>
        <taxon>Thermomonosporaceae</taxon>
        <taxon>Actinomadura</taxon>
    </lineage>
</organism>
<proteinExistence type="predicted"/>
<dbReference type="InterPro" id="IPR036291">
    <property type="entry name" value="NAD(P)-bd_dom_sf"/>
</dbReference>
<dbReference type="PANTHER" id="PTHR43245">
    <property type="entry name" value="BIFUNCTIONAL POLYMYXIN RESISTANCE PROTEIN ARNA"/>
    <property type="match status" value="1"/>
</dbReference>
<dbReference type="Proteomes" id="UP000680206">
    <property type="component" value="Unassembled WGS sequence"/>
</dbReference>
<dbReference type="Gene3D" id="3.40.50.720">
    <property type="entry name" value="NAD(P)-binding Rossmann-like Domain"/>
    <property type="match status" value="1"/>
</dbReference>
<dbReference type="RefSeq" id="WP_208251891.1">
    <property type="nucleotide sequence ID" value="NZ_JAGEPF010000041.1"/>
</dbReference>
<dbReference type="PANTHER" id="PTHR43245:SF13">
    <property type="entry name" value="UDP-D-APIOSE_UDP-D-XYLOSE SYNTHASE 2"/>
    <property type="match status" value="1"/>
</dbReference>
<keyword evidence="3" id="KW-1185">Reference proteome</keyword>
<protein>
    <submittedName>
        <fullName evidence="2">NAD-dependent epimerase/dehydratase family protein</fullName>
    </submittedName>
</protein>
<gene>
    <name evidence="2" type="ORF">J4709_46425</name>
</gene>
<name>A0ABS3S7Q4_9ACTN</name>
<dbReference type="SUPFAM" id="SSF51735">
    <property type="entry name" value="NAD(P)-binding Rossmann-fold domains"/>
    <property type="match status" value="1"/>
</dbReference>
<accession>A0ABS3S7Q4</accession>
<feature type="domain" description="NAD-dependent epimerase/dehydratase" evidence="1">
    <location>
        <begin position="36"/>
        <end position="277"/>
    </location>
</feature>
<dbReference type="InterPro" id="IPR050177">
    <property type="entry name" value="Lipid_A_modif_metabolic_enz"/>
</dbReference>
<reference evidence="2 3" key="1">
    <citation type="submission" date="2021-03" db="EMBL/GenBank/DDBJ databases">
        <title>Actinomadura violae sp. nov., isolated from lichen in Thailand.</title>
        <authorList>
            <person name="Kanchanasin P."/>
            <person name="Saeng-In P."/>
            <person name="Phongsopitanun W."/>
            <person name="Yuki M."/>
            <person name="Kudo T."/>
            <person name="Ohkuma M."/>
            <person name="Tanasupawat S."/>
        </authorList>
    </citation>
    <scope>NUCLEOTIDE SEQUENCE [LARGE SCALE GENOMIC DNA]</scope>
    <source>
        <strain evidence="2 3">LCR2-06</strain>
    </source>
</reference>
<sequence>MPAQPASSSNPSNGAALTSAWRRVDEPLTTPLPGTVLVTGVCGFIGSHLALALLKRGVAVVGVDARPVNACPLTSGQLRRLYDYSGFRLLTAKVADPEVANALYGVDTVVHLAAATDVAASWGAGFSAHATSVLETQRLLDGCASQRVPRVVVASSSHVYGPACGGIAREDQPVEPTSPYGVSKLAAERLALAYARRPGSTLSAVALRFFTAFGPGCNPAMVVPRLFNAARTGQAMPLFGDGNALHTWTYVSDLVDAVIRSAEVPMHAGSTEVINVAGADQASLIQVADLVGEITGRRVALEPYGERAGDAAGTRADLTRAGRVLGFVPQVRLREGLVRMWQHMSSDPSPSSGTNASTSAV</sequence>
<dbReference type="InterPro" id="IPR001509">
    <property type="entry name" value="Epimerase_deHydtase"/>
</dbReference>